<dbReference type="GO" id="GO:0032153">
    <property type="term" value="C:cell division site"/>
    <property type="evidence" value="ECO:0007669"/>
    <property type="project" value="TreeGrafter"/>
</dbReference>
<organism evidence="4 5">
    <name type="scientific">Candidatus Thiopontia autotrophica</name>
    <dbReference type="NCBI Taxonomy" id="2841688"/>
    <lineage>
        <taxon>Bacteria</taxon>
        <taxon>Pseudomonadati</taxon>
        <taxon>Pseudomonadota</taxon>
        <taxon>Gammaproteobacteria</taxon>
        <taxon>Candidatus Thiopontia</taxon>
    </lineage>
</organism>
<dbReference type="InterPro" id="IPR036680">
    <property type="entry name" value="SPOR-like_sf"/>
</dbReference>
<dbReference type="Pfam" id="PF05036">
    <property type="entry name" value="SPOR"/>
    <property type="match status" value="1"/>
</dbReference>
<dbReference type="InterPro" id="IPR052521">
    <property type="entry name" value="Cell_div_SPOR-domain"/>
</dbReference>
<feature type="region of interest" description="Disordered" evidence="1">
    <location>
        <begin position="60"/>
        <end position="118"/>
    </location>
</feature>
<protein>
    <submittedName>
        <fullName evidence="4">SPOR domain-containing protein</fullName>
    </submittedName>
</protein>
<accession>A0A8J6TXT2</accession>
<dbReference type="AlphaFoldDB" id="A0A8J6TXT2"/>
<dbReference type="PANTHER" id="PTHR38687:SF1">
    <property type="entry name" value="CELL DIVISION PROTEIN DEDD"/>
    <property type="match status" value="1"/>
</dbReference>
<feature type="domain" description="SPOR" evidence="3">
    <location>
        <begin position="115"/>
        <end position="181"/>
    </location>
</feature>
<keyword evidence="2" id="KW-0812">Transmembrane</keyword>
<proteinExistence type="predicted"/>
<reference evidence="4 5" key="1">
    <citation type="submission" date="2020-08" db="EMBL/GenBank/DDBJ databases">
        <title>Bridging the membrane lipid divide: bacteria of the FCB group superphylum have the potential to synthesize archaeal ether lipids.</title>
        <authorList>
            <person name="Villanueva L."/>
            <person name="Von Meijenfeldt F.A.B."/>
            <person name="Westbye A.B."/>
            <person name="Yadav S."/>
            <person name="Hopmans E.C."/>
            <person name="Dutilh B.E."/>
            <person name="Sinninghe Damste J.S."/>
        </authorList>
    </citation>
    <scope>NUCLEOTIDE SEQUENCE [LARGE SCALE GENOMIC DNA]</scope>
    <source>
        <strain evidence="4">NIOZ-UU100</strain>
    </source>
</reference>
<dbReference type="InterPro" id="IPR007730">
    <property type="entry name" value="SPOR-like_dom"/>
</dbReference>
<dbReference type="Gene3D" id="3.30.70.1070">
    <property type="entry name" value="Sporulation related repeat"/>
    <property type="match status" value="1"/>
</dbReference>
<gene>
    <name evidence="4" type="ORF">H8D24_06880</name>
</gene>
<keyword evidence="2" id="KW-1133">Transmembrane helix</keyword>
<feature type="compositionally biased region" description="Low complexity" evidence="1">
    <location>
        <begin position="76"/>
        <end position="87"/>
    </location>
</feature>
<evidence type="ECO:0000256" key="1">
    <source>
        <dbReference type="SAM" id="MobiDB-lite"/>
    </source>
</evidence>
<dbReference type="GO" id="GO:0032506">
    <property type="term" value="P:cytokinetic process"/>
    <property type="evidence" value="ECO:0007669"/>
    <property type="project" value="TreeGrafter"/>
</dbReference>
<sequence>MLQKVELKQRIIGGIVLVSLAVILVPFLMDDPREEVKLMESNIPPWPDNLPKTVIEISDDDFLPTPKRPAKPKPASKPVSRPVATPKPEVKPKSKPESKPGKSTPVAESKAKESGKRYEVQVVSYGAKSRKRAESFLKKMQSKGYKVRLSEITRKGKKSLRIVTESLASKKEAKEMSKKIDREFKVDQVKSMVRSLK</sequence>
<dbReference type="EMBL" id="JACNFK010000034">
    <property type="protein sequence ID" value="MBC8520112.1"/>
    <property type="molecule type" value="Genomic_DNA"/>
</dbReference>
<feature type="compositionally biased region" description="Basic and acidic residues" evidence="1">
    <location>
        <begin position="88"/>
        <end position="100"/>
    </location>
</feature>
<evidence type="ECO:0000313" key="4">
    <source>
        <dbReference type="EMBL" id="MBC8520112.1"/>
    </source>
</evidence>
<comment type="caution">
    <text evidence="4">The sequence shown here is derived from an EMBL/GenBank/DDBJ whole genome shotgun (WGS) entry which is preliminary data.</text>
</comment>
<dbReference type="GO" id="GO:0042834">
    <property type="term" value="F:peptidoglycan binding"/>
    <property type="evidence" value="ECO:0007669"/>
    <property type="project" value="InterPro"/>
</dbReference>
<feature type="compositionally biased region" description="Basic and acidic residues" evidence="1">
    <location>
        <begin position="109"/>
        <end position="118"/>
    </location>
</feature>
<dbReference type="GO" id="GO:0030428">
    <property type="term" value="C:cell septum"/>
    <property type="evidence" value="ECO:0007669"/>
    <property type="project" value="TreeGrafter"/>
</dbReference>
<name>A0A8J6TXT2_9GAMM</name>
<evidence type="ECO:0000313" key="5">
    <source>
        <dbReference type="Proteomes" id="UP000654401"/>
    </source>
</evidence>
<evidence type="ECO:0000256" key="2">
    <source>
        <dbReference type="SAM" id="Phobius"/>
    </source>
</evidence>
<evidence type="ECO:0000259" key="3">
    <source>
        <dbReference type="Pfam" id="PF05036"/>
    </source>
</evidence>
<keyword evidence="2" id="KW-0472">Membrane</keyword>
<dbReference type="SUPFAM" id="SSF110997">
    <property type="entry name" value="Sporulation related repeat"/>
    <property type="match status" value="1"/>
</dbReference>
<dbReference type="Proteomes" id="UP000654401">
    <property type="component" value="Unassembled WGS sequence"/>
</dbReference>
<feature type="transmembrane region" description="Helical" evidence="2">
    <location>
        <begin position="12"/>
        <end position="29"/>
    </location>
</feature>
<dbReference type="PANTHER" id="PTHR38687">
    <property type="entry name" value="CELL DIVISION PROTEIN DEDD-RELATED"/>
    <property type="match status" value="1"/>
</dbReference>